<comment type="caution">
    <text evidence="2">The sequence shown here is derived from an EMBL/GenBank/DDBJ whole genome shotgun (WGS) entry which is preliminary data.</text>
</comment>
<keyword evidence="1" id="KW-1133">Transmembrane helix</keyword>
<protein>
    <recommendedName>
        <fullName evidence="4">DUF2784 domain-containing protein</fullName>
    </recommendedName>
</protein>
<dbReference type="OrthoDB" id="370375at2"/>
<proteinExistence type="predicted"/>
<feature type="transmembrane region" description="Helical" evidence="1">
    <location>
        <begin position="97"/>
        <end position="115"/>
    </location>
</feature>
<dbReference type="RefSeq" id="WP_085111303.1">
    <property type="nucleotide sequence ID" value="NZ_JACKSN010000183.1"/>
</dbReference>
<dbReference type="EMBL" id="LQPZ01000047">
    <property type="protein sequence ID" value="ORW99446.1"/>
    <property type="molecule type" value="Genomic_DNA"/>
</dbReference>
<dbReference type="InterPro" id="IPR021218">
    <property type="entry name" value="DUF2784"/>
</dbReference>
<keyword evidence="3" id="KW-1185">Reference proteome</keyword>
<organism evidence="2 3">
    <name type="scientific">Mycolicibacillus trivialis</name>
    <dbReference type="NCBI Taxonomy" id="1798"/>
    <lineage>
        <taxon>Bacteria</taxon>
        <taxon>Bacillati</taxon>
        <taxon>Actinomycetota</taxon>
        <taxon>Actinomycetes</taxon>
        <taxon>Mycobacteriales</taxon>
        <taxon>Mycobacteriaceae</taxon>
        <taxon>Mycolicibacillus</taxon>
    </lineage>
</organism>
<evidence type="ECO:0008006" key="4">
    <source>
        <dbReference type="Google" id="ProtNLM"/>
    </source>
</evidence>
<evidence type="ECO:0000313" key="2">
    <source>
        <dbReference type="EMBL" id="ORW99446.1"/>
    </source>
</evidence>
<feature type="transmembrane region" description="Helical" evidence="1">
    <location>
        <begin position="6"/>
        <end position="28"/>
    </location>
</feature>
<gene>
    <name evidence="2" type="ORF">AWC30_16495</name>
</gene>
<dbReference type="AlphaFoldDB" id="A0A1X2EEP3"/>
<accession>A0A1X2EEP3</accession>
<evidence type="ECO:0000313" key="3">
    <source>
        <dbReference type="Proteomes" id="UP000193090"/>
    </source>
</evidence>
<reference evidence="2 3" key="1">
    <citation type="submission" date="2016-01" db="EMBL/GenBank/DDBJ databases">
        <title>The new phylogeny of the genus Mycobacterium.</title>
        <authorList>
            <person name="Tarcisio F."/>
            <person name="Conor M."/>
            <person name="Antonella G."/>
            <person name="Elisabetta G."/>
            <person name="Giulia F.S."/>
            <person name="Sara T."/>
            <person name="Anna F."/>
            <person name="Clotilde B."/>
            <person name="Roberto B."/>
            <person name="Veronica D.S."/>
            <person name="Fabio R."/>
            <person name="Monica P."/>
            <person name="Olivier J."/>
            <person name="Enrico T."/>
            <person name="Nicola S."/>
        </authorList>
    </citation>
    <scope>NUCLEOTIDE SEQUENCE [LARGE SCALE GENOMIC DNA]</scope>
    <source>
        <strain evidence="2 3">DSM 44153</strain>
    </source>
</reference>
<dbReference type="Proteomes" id="UP000193090">
    <property type="component" value="Unassembled WGS sequence"/>
</dbReference>
<dbReference type="STRING" id="1798.AWC30_16495"/>
<evidence type="ECO:0000256" key="1">
    <source>
        <dbReference type="SAM" id="Phobius"/>
    </source>
</evidence>
<dbReference type="Pfam" id="PF10861">
    <property type="entry name" value="DUF2784"/>
    <property type="match status" value="1"/>
</dbReference>
<keyword evidence="1" id="KW-0472">Membrane</keyword>
<sequence length="119" mass="13470">MYQIVVAATIFAHFVFLGYLVVGGFLALRWRWSFWLHLPTVLWAAAITVFSLDCPLTWLERWARQRGGMAPLPSEGFVAHYITGVLYPAGWLDGVRIVLFAGVAVSWLCCAVQTVRRNR</sequence>
<name>A0A1X2EEP3_9MYCO</name>
<keyword evidence="1" id="KW-0812">Transmembrane</keyword>
<feature type="transmembrane region" description="Helical" evidence="1">
    <location>
        <begin position="40"/>
        <end position="59"/>
    </location>
</feature>